<keyword evidence="3" id="KW-0808">Transferase</keyword>
<gene>
    <name evidence="8" type="ORF">FB561_7592</name>
</gene>
<dbReference type="InterPro" id="IPR003594">
    <property type="entry name" value="HATPase_dom"/>
</dbReference>
<dbReference type="SUPFAM" id="SSF55874">
    <property type="entry name" value="ATPase domain of HSP90 chaperone/DNA topoisomerase II/histidine kinase"/>
    <property type="match status" value="1"/>
</dbReference>
<feature type="transmembrane region" description="Helical" evidence="6">
    <location>
        <begin position="39"/>
        <end position="58"/>
    </location>
</feature>
<sequence length="529" mass="55715">MYRPGPTAPILGLAVGLGSALVLGVLSEWAVYSWDEPQFWLPDLVVGLVWIACGLRVWNANRGTAALSVAVGVTWFLGGVVPGGLGWHRGPLVHLLVAYPGSRPRTRPGRVAVGIGYLVAIVPSLWRNNVLTIVLAVALVAVVVHERVGSVGRTRRRRTRALQATVVLAAVLVTAAVLRMTPAEGATVLPILLTYEAVLCGIAVALTLDLGRTGSPAVTDLVVELGETTSGTLRDTLARVLGDPSLRLGYWSDDAHTYLDDRGSVVRRPGPTRTATAIASDGHPLAVLVHDPAVLADPALVEAIGTATRLTASNVALQAEVRGQVDELTASRRRLVVAADEERARLVQRLEHGAEHHLQTVLARLRTAFQDPPDEHVARAIDHLDRTLAELHELARGLHPRELADGLRPALVAVAEASAVPVRLTVTDARFPTEVEVAAYFACTEALANVAKHAEASSASVDVSRQDGQLVMVIADNGTGGANPSGTGLTGIADRLAAFGGRLTVDSRPATGTRLTLTIPTGTTVGEEP</sequence>
<keyword evidence="9" id="KW-1185">Reference proteome</keyword>
<dbReference type="InterPro" id="IPR036890">
    <property type="entry name" value="HATPase_C_sf"/>
</dbReference>
<evidence type="ECO:0000256" key="4">
    <source>
        <dbReference type="ARBA" id="ARBA00022777"/>
    </source>
</evidence>
<dbReference type="Proteomes" id="UP000318380">
    <property type="component" value="Unassembled WGS sequence"/>
</dbReference>
<keyword evidence="5" id="KW-0902">Two-component regulatory system</keyword>
<keyword evidence="4" id="KW-0418">Kinase</keyword>
<feature type="transmembrane region" description="Helical" evidence="6">
    <location>
        <begin position="132"/>
        <end position="149"/>
    </location>
</feature>
<evidence type="ECO:0000256" key="5">
    <source>
        <dbReference type="ARBA" id="ARBA00023012"/>
    </source>
</evidence>
<dbReference type="GO" id="GO:0000160">
    <property type="term" value="P:phosphorelay signal transduction system"/>
    <property type="evidence" value="ECO:0007669"/>
    <property type="project" value="UniProtKB-KW"/>
</dbReference>
<name>A0A561AZG6_9ACTN</name>
<comment type="catalytic activity">
    <reaction evidence="1">
        <text>ATP + protein L-histidine = ADP + protein N-phospho-L-histidine.</text>
        <dbReference type="EC" id="2.7.13.3"/>
    </reaction>
</comment>
<evidence type="ECO:0000256" key="6">
    <source>
        <dbReference type="SAM" id="Phobius"/>
    </source>
</evidence>
<dbReference type="EMBL" id="VIVK01000007">
    <property type="protein sequence ID" value="TWD72015.1"/>
    <property type="molecule type" value="Genomic_DNA"/>
</dbReference>
<organism evidence="8 9">
    <name type="scientific">Kribbella amoyensis</name>
    <dbReference type="NCBI Taxonomy" id="996641"/>
    <lineage>
        <taxon>Bacteria</taxon>
        <taxon>Bacillati</taxon>
        <taxon>Actinomycetota</taxon>
        <taxon>Actinomycetes</taxon>
        <taxon>Propionibacteriales</taxon>
        <taxon>Kribbellaceae</taxon>
        <taxon>Kribbella</taxon>
    </lineage>
</organism>
<keyword evidence="6" id="KW-0472">Membrane</keyword>
<dbReference type="InterPro" id="IPR050482">
    <property type="entry name" value="Sensor_HK_TwoCompSys"/>
</dbReference>
<dbReference type="EC" id="2.7.13.3" evidence="2"/>
<comment type="caution">
    <text evidence="8">The sequence shown here is derived from an EMBL/GenBank/DDBJ whole genome shotgun (WGS) entry which is preliminary data.</text>
</comment>
<dbReference type="Pfam" id="PF02518">
    <property type="entry name" value="HATPase_c"/>
    <property type="match status" value="1"/>
</dbReference>
<evidence type="ECO:0000259" key="7">
    <source>
        <dbReference type="Pfam" id="PF02518"/>
    </source>
</evidence>
<dbReference type="AlphaFoldDB" id="A0A561AZG6"/>
<keyword evidence="6" id="KW-0812">Transmembrane</keyword>
<dbReference type="PANTHER" id="PTHR24421">
    <property type="entry name" value="NITRATE/NITRITE SENSOR PROTEIN NARX-RELATED"/>
    <property type="match status" value="1"/>
</dbReference>
<feature type="transmembrane region" description="Helical" evidence="6">
    <location>
        <begin position="161"/>
        <end position="181"/>
    </location>
</feature>
<feature type="domain" description="Histidine kinase/HSP90-like ATPase" evidence="7">
    <location>
        <begin position="438"/>
        <end position="521"/>
    </location>
</feature>
<dbReference type="PANTHER" id="PTHR24421:SF10">
    <property type="entry name" value="NITRATE_NITRITE SENSOR PROTEIN NARQ"/>
    <property type="match status" value="1"/>
</dbReference>
<evidence type="ECO:0000256" key="3">
    <source>
        <dbReference type="ARBA" id="ARBA00022679"/>
    </source>
</evidence>
<evidence type="ECO:0000313" key="8">
    <source>
        <dbReference type="EMBL" id="TWD72015.1"/>
    </source>
</evidence>
<proteinExistence type="predicted"/>
<protein>
    <recommendedName>
        <fullName evidence="2">histidine kinase</fullName>
        <ecNumber evidence="2">2.7.13.3</ecNumber>
    </recommendedName>
</protein>
<dbReference type="RefSeq" id="WP_170284974.1">
    <property type="nucleotide sequence ID" value="NZ_VIVK01000007.1"/>
</dbReference>
<keyword evidence="6" id="KW-1133">Transmembrane helix</keyword>
<evidence type="ECO:0000313" key="9">
    <source>
        <dbReference type="Proteomes" id="UP000318380"/>
    </source>
</evidence>
<dbReference type="CDD" id="cd16917">
    <property type="entry name" value="HATPase_UhpB-NarQ-NarX-like"/>
    <property type="match status" value="1"/>
</dbReference>
<accession>A0A561AZG6</accession>
<evidence type="ECO:0000256" key="2">
    <source>
        <dbReference type="ARBA" id="ARBA00012438"/>
    </source>
</evidence>
<dbReference type="GO" id="GO:0004673">
    <property type="term" value="F:protein histidine kinase activity"/>
    <property type="evidence" value="ECO:0007669"/>
    <property type="project" value="UniProtKB-EC"/>
</dbReference>
<evidence type="ECO:0000256" key="1">
    <source>
        <dbReference type="ARBA" id="ARBA00000085"/>
    </source>
</evidence>
<dbReference type="Gene3D" id="3.30.565.10">
    <property type="entry name" value="Histidine kinase-like ATPase, C-terminal domain"/>
    <property type="match status" value="1"/>
</dbReference>
<feature type="transmembrane region" description="Helical" evidence="6">
    <location>
        <begin position="64"/>
        <end position="87"/>
    </location>
</feature>
<feature type="transmembrane region" description="Helical" evidence="6">
    <location>
        <begin position="6"/>
        <end position="27"/>
    </location>
</feature>
<reference evidence="8 9" key="1">
    <citation type="submission" date="2019-06" db="EMBL/GenBank/DDBJ databases">
        <title>Sequencing the genomes of 1000 actinobacteria strains.</title>
        <authorList>
            <person name="Klenk H.-P."/>
        </authorList>
    </citation>
    <scope>NUCLEOTIDE SEQUENCE [LARGE SCALE GENOMIC DNA]</scope>
    <source>
        <strain evidence="8 9">DSM 24683</strain>
    </source>
</reference>